<organism evidence="2 3">
    <name type="scientific">Triparma verrucosa</name>
    <dbReference type="NCBI Taxonomy" id="1606542"/>
    <lineage>
        <taxon>Eukaryota</taxon>
        <taxon>Sar</taxon>
        <taxon>Stramenopiles</taxon>
        <taxon>Ochrophyta</taxon>
        <taxon>Bolidophyceae</taxon>
        <taxon>Parmales</taxon>
        <taxon>Triparmaceae</taxon>
        <taxon>Triparma</taxon>
    </lineage>
</organism>
<feature type="transmembrane region" description="Helical" evidence="1">
    <location>
        <begin position="137"/>
        <end position="155"/>
    </location>
</feature>
<protein>
    <submittedName>
        <fullName evidence="2">Uncharacterized protein</fullName>
    </submittedName>
</protein>
<evidence type="ECO:0000313" key="2">
    <source>
        <dbReference type="EMBL" id="GMH97080.1"/>
    </source>
</evidence>
<sequence length="465" mass="52233">MHGAFWNLLKENYHTSLDTHISIPKASLTVFVTYVIPILIAETACCIPLEPAFKGREANPTFLWGVYPLQQFLRFAGVTACGMAFEKCVIHQSAGKRITKRNFAIYMGVAAFYTLILWALLLHVSSTWAFPVPFFDVYTGPLCIPFIMATAAALVDRFGSRKHSSVAPASPPLTQAAPDGVKLKLHGKLADDSPYRIILAGISDGISFFLVVIPLSSGLFHATSGYWQNLAVLGLAGVRLGYHLLARRNSKQWLQPDRRFYFVFFMRFIIDLVYEFHCALLFGAYDTAVSMMIPPIVDFLDNIWAIRRCVNEKSTLVREEYIVMIVAKVITELISSVGVLIIFPIIWSTNRLSFFLIDEISPQNFRRGMIGMGADLIAELAALVVFSKILATRFQVKLPNLMLSITQTIGKSTMFILVAGTYLYIASFMMYHYGGDASFKFEWLRVDDFADVCEERQSEGRSCYS</sequence>
<dbReference type="AlphaFoldDB" id="A0A9W7BZQ7"/>
<name>A0A9W7BZQ7_9STRA</name>
<keyword evidence="1" id="KW-1133">Transmembrane helix</keyword>
<feature type="transmembrane region" description="Helical" evidence="1">
    <location>
        <begin position="197"/>
        <end position="220"/>
    </location>
</feature>
<dbReference type="EMBL" id="BRXX01000195">
    <property type="protein sequence ID" value="GMH97080.1"/>
    <property type="molecule type" value="Genomic_DNA"/>
</dbReference>
<evidence type="ECO:0000313" key="3">
    <source>
        <dbReference type="Proteomes" id="UP001165160"/>
    </source>
</evidence>
<feature type="transmembrane region" description="Helical" evidence="1">
    <location>
        <begin position="258"/>
        <end position="274"/>
    </location>
</feature>
<gene>
    <name evidence="2" type="ORF">TrVE_jg9051</name>
</gene>
<dbReference type="Proteomes" id="UP001165160">
    <property type="component" value="Unassembled WGS sequence"/>
</dbReference>
<keyword evidence="1" id="KW-0812">Transmembrane</keyword>
<reference evidence="3" key="1">
    <citation type="journal article" date="2023" name="Commun. Biol.">
        <title>Genome analysis of Parmales, the sister group of diatoms, reveals the evolutionary specialization of diatoms from phago-mixotrophs to photoautotrophs.</title>
        <authorList>
            <person name="Ban H."/>
            <person name="Sato S."/>
            <person name="Yoshikawa S."/>
            <person name="Yamada K."/>
            <person name="Nakamura Y."/>
            <person name="Ichinomiya M."/>
            <person name="Sato N."/>
            <person name="Blanc-Mathieu R."/>
            <person name="Endo H."/>
            <person name="Kuwata A."/>
            <person name="Ogata H."/>
        </authorList>
    </citation>
    <scope>NUCLEOTIDE SEQUENCE [LARGE SCALE GENOMIC DNA]</scope>
    <source>
        <strain evidence="3">NIES 3699</strain>
    </source>
</reference>
<accession>A0A9W7BZQ7</accession>
<keyword evidence="3" id="KW-1185">Reference proteome</keyword>
<keyword evidence="1" id="KW-0472">Membrane</keyword>
<comment type="caution">
    <text evidence="2">The sequence shown here is derived from an EMBL/GenBank/DDBJ whole genome shotgun (WGS) entry which is preliminary data.</text>
</comment>
<evidence type="ECO:0000256" key="1">
    <source>
        <dbReference type="SAM" id="Phobius"/>
    </source>
</evidence>
<feature type="transmembrane region" description="Helical" evidence="1">
    <location>
        <begin position="412"/>
        <end position="433"/>
    </location>
</feature>
<feature type="transmembrane region" description="Helical" evidence="1">
    <location>
        <begin position="367"/>
        <end position="391"/>
    </location>
</feature>
<feature type="transmembrane region" description="Helical" evidence="1">
    <location>
        <begin position="103"/>
        <end position="125"/>
    </location>
</feature>
<proteinExistence type="predicted"/>
<feature type="transmembrane region" description="Helical" evidence="1">
    <location>
        <begin position="321"/>
        <end position="347"/>
    </location>
</feature>